<comment type="function">
    <text evidence="11">Catalyzes the specific phosphorylation of the 3-hydroxyl group of shikimic acid using ATP as a cosubstrate.</text>
</comment>
<evidence type="ECO:0000313" key="12">
    <source>
        <dbReference type="EMBL" id="BBE31579.1"/>
    </source>
</evidence>
<dbReference type="InterPro" id="IPR027417">
    <property type="entry name" value="P-loop_NTPase"/>
</dbReference>
<dbReference type="GO" id="GO:0009423">
    <property type="term" value="P:chorismate biosynthetic process"/>
    <property type="evidence" value="ECO:0007669"/>
    <property type="project" value="UniProtKB-UniRule"/>
</dbReference>
<keyword evidence="5 11" id="KW-0808">Transferase</keyword>
<keyword evidence="8 11" id="KW-0067">ATP-binding</keyword>
<feature type="binding site" evidence="11">
    <location>
        <position position="59"/>
    </location>
    <ligand>
        <name>substrate</name>
    </ligand>
</feature>
<proteinExistence type="inferred from homology"/>
<feature type="binding site" evidence="11">
    <location>
        <position position="119"/>
    </location>
    <ligand>
        <name>ATP</name>
        <dbReference type="ChEBI" id="CHEBI:30616"/>
    </ligand>
</feature>
<feature type="binding site" evidence="11">
    <location>
        <position position="35"/>
    </location>
    <ligand>
        <name>substrate</name>
    </ligand>
</feature>
<keyword evidence="11" id="KW-0963">Cytoplasm</keyword>
<dbReference type="FunCoup" id="A0A7G1GC07">
    <property type="interactions" value="309"/>
</dbReference>
<dbReference type="InParanoid" id="A0A7G1GC07"/>
<evidence type="ECO:0000256" key="3">
    <source>
        <dbReference type="ARBA" id="ARBA00012154"/>
    </source>
</evidence>
<comment type="catalytic activity">
    <reaction evidence="10 11">
        <text>shikimate + ATP = 3-phosphoshikimate + ADP + H(+)</text>
        <dbReference type="Rhea" id="RHEA:13121"/>
        <dbReference type="ChEBI" id="CHEBI:15378"/>
        <dbReference type="ChEBI" id="CHEBI:30616"/>
        <dbReference type="ChEBI" id="CHEBI:36208"/>
        <dbReference type="ChEBI" id="CHEBI:145989"/>
        <dbReference type="ChEBI" id="CHEBI:456216"/>
        <dbReference type="EC" id="2.7.1.71"/>
    </reaction>
</comment>
<keyword evidence="13" id="KW-1185">Reference proteome</keyword>
<evidence type="ECO:0000256" key="6">
    <source>
        <dbReference type="ARBA" id="ARBA00022741"/>
    </source>
</evidence>
<evidence type="ECO:0000256" key="10">
    <source>
        <dbReference type="ARBA" id="ARBA00048567"/>
    </source>
</evidence>
<reference evidence="12 13" key="1">
    <citation type="submission" date="2018-06" db="EMBL/GenBank/DDBJ databases">
        <title>Genome sequencing of Oceanotoga sp. sy52.</title>
        <authorList>
            <person name="Mori K."/>
        </authorList>
    </citation>
    <scope>NUCLEOTIDE SEQUENCE [LARGE SCALE GENOMIC DNA]</scope>
    <source>
        <strain evidence="13">sy52</strain>
    </source>
</reference>
<dbReference type="AlphaFoldDB" id="A0A7G1GC07"/>
<dbReference type="EMBL" id="AP018712">
    <property type="protein sequence ID" value="BBE31579.1"/>
    <property type="molecule type" value="Genomic_DNA"/>
</dbReference>
<evidence type="ECO:0000313" key="13">
    <source>
        <dbReference type="Proteomes" id="UP000516361"/>
    </source>
</evidence>
<dbReference type="GO" id="GO:0005829">
    <property type="term" value="C:cytosol"/>
    <property type="evidence" value="ECO:0007669"/>
    <property type="project" value="TreeGrafter"/>
</dbReference>
<evidence type="ECO:0000256" key="8">
    <source>
        <dbReference type="ARBA" id="ARBA00022840"/>
    </source>
</evidence>
<feature type="binding site" evidence="11">
    <location>
        <begin position="13"/>
        <end position="18"/>
    </location>
    <ligand>
        <name>ATP</name>
        <dbReference type="ChEBI" id="CHEBI:30616"/>
    </ligand>
</feature>
<feature type="binding site" evidence="11">
    <location>
        <position position="134"/>
    </location>
    <ligand>
        <name>substrate</name>
    </ligand>
</feature>
<keyword evidence="4 11" id="KW-0028">Amino-acid biosynthesis</keyword>
<organism evidence="12 13">
    <name type="scientific">Tepiditoga spiralis</name>
    <dbReference type="NCBI Taxonomy" id="2108365"/>
    <lineage>
        <taxon>Bacteria</taxon>
        <taxon>Thermotogati</taxon>
        <taxon>Thermotogota</taxon>
        <taxon>Thermotogae</taxon>
        <taxon>Petrotogales</taxon>
        <taxon>Petrotogaceae</taxon>
        <taxon>Tepiditoga</taxon>
    </lineage>
</organism>
<feature type="binding site" evidence="11">
    <location>
        <position position="82"/>
    </location>
    <ligand>
        <name>substrate</name>
    </ligand>
</feature>
<comment type="subunit">
    <text evidence="11">Monomer.</text>
</comment>
<keyword evidence="11" id="KW-0460">Magnesium</keyword>
<evidence type="ECO:0000256" key="5">
    <source>
        <dbReference type="ARBA" id="ARBA00022679"/>
    </source>
</evidence>
<keyword evidence="11" id="KW-0479">Metal-binding</keyword>
<dbReference type="InterPro" id="IPR000623">
    <property type="entry name" value="Shikimate_kinase/TSH1"/>
</dbReference>
<evidence type="ECO:0000256" key="4">
    <source>
        <dbReference type="ARBA" id="ARBA00022605"/>
    </source>
</evidence>
<dbReference type="GO" id="GO:0005524">
    <property type="term" value="F:ATP binding"/>
    <property type="evidence" value="ECO:0007669"/>
    <property type="project" value="UniProtKB-UniRule"/>
</dbReference>
<comment type="similarity">
    <text evidence="2 11">Belongs to the shikimate kinase family.</text>
</comment>
<dbReference type="PANTHER" id="PTHR21087:SF16">
    <property type="entry name" value="SHIKIMATE KINASE 1, CHLOROPLASTIC"/>
    <property type="match status" value="1"/>
</dbReference>
<evidence type="ECO:0000256" key="7">
    <source>
        <dbReference type="ARBA" id="ARBA00022777"/>
    </source>
</evidence>
<gene>
    <name evidence="11" type="primary">aroK</name>
    <name evidence="12" type="ORF">OSSY52_17200</name>
</gene>
<evidence type="ECO:0000256" key="11">
    <source>
        <dbReference type="HAMAP-Rule" id="MF_00109"/>
    </source>
</evidence>
<keyword evidence="6 11" id="KW-0547">Nucleotide-binding</keyword>
<protein>
    <recommendedName>
        <fullName evidence="3 11">Shikimate kinase</fullName>
        <shortName evidence="11">SK</shortName>
        <ecNumber evidence="3 11">2.7.1.71</ecNumber>
    </recommendedName>
</protein>
<evidence type="ECO:0000256" key="1">
    <source>
        <dbReference type="ARBA" id="ARBA00004842"/>
    </source>
</evidence>
<dbReference type="PRINTS" id="PR01100">
    <property type="entry name" value="SHIKIMTKNASE"/>
</dbReference>
<comment type="subcellular location">
    <subcellularLocation>
        <location evidence="11">Cytoplasm</location>
    </subcellularLocation>
</comment>
<dbReference type="InterPro" id="IPR031322">
    <property type="entry name" value="Shikimate/glucono_kinase"/>
</dbReference>
<dbReference type="Gene3D" id="3.40.50.300">
    <property type="entry name" value="P-loop containing nucleotide triphosphate hydrolases"/>
    <property type="match status" value="1"/>
</dbReference>
<dbReference type="HAMAP" id="MF_00109">
    <property type="entry name" value="Shikimate_kinase"/>
    <property type="match status" value="1"/>
</dbReference>
<dbReference type="RefSeq" id="WP_190614198.1">
    <property type="nucleotide sequence ID" value="NZ_AP018712.1"/>
</dbReference>
<dbReference type="Proteomes" id="UP000516361">
    <property type="component" value="Chromosome"/>
</dbReference>
<dbReference type="GO" id="GO:0000287">
    <property type="term" value="F:magnesium ion binding"/>
    <property type="evidence" value="ECO:0007669"/>
    <property type="project" value="UniProtKB-UniRule"/>
</dbReference>
<evidence type="ECO:0000256" key="2">
    <source>
        <dbReference type="ARBA" id="ARBA00006997"/>
    </source>
</evidence>
<sequence length="164" mass="19011">MISKKIFLIGMMGCGKTTLGKKLSNILNLPFIDIDSEIEKKEKKSIENIFKENGETYFRTLEKKTLKEINYFYTSGIISTGGGIILDDENFNILKNEYTIFLYVSISELKKRLEKDTKRPLLKNKNIINIWEERKSLYNSFKKVNLSGLTINSSLEKLLKEIIN</sequence>
<accession>A0A7G1GC07</accession>
<dbReference type="Pfam" id="PF01202">
    <property type="entry name" value="SKI"/>
    <property type="match status" value="1"/>
</dbReference>
<dbReference type="PROSITE" id="PS01128">
    <property type="entry name" value="SHIKIMATE_KINASE"/>
    <property type="match status" value="1"/>
</dbReference>
<dbReference type="EC" id="2.7.1.71" evidence="3 11"/>
<keyword evidence="7 11" id="KW-0418">Kinase</keyword>
<evidence type="ECO:0000256" key="9">
    <source>
        <dbReference type="ARBA" id="ARBA00023141"/>
    </source>
</evidence>
<dbReference type="InterPro" id="IPR023000">
    <property type="entry name" value="Shikimate_kinase_CS"/>
</dbReference>
<comment type="pathway">
    <text evidence="1 11">Metabolic intermediate biosynthesis; chorismate biosynthesis; chorismate from D-erythrose 4-phosphate and phosphoenolpyruvate: step 5/7.</text>
</comment>
<dbReference type="CDD" id="cd00464">
    <property type="entry name" value="SK"/>
    <property type="match status" value="1"/>
</dbReference>
<dbReference type="GO" id="GO:0008652">
    <property type="term" value="P:amino acid biosynthetic process"/>
    <property type="evidence" value="ECO:0007669"/>
    <property type="project" value="UniProtKB-KW"/>
</dbReference>
<comment type="caution">
    <text evidence="11">Lacks conserved residue(s) required for the propagation of feature annotation.</text>
</comment>
<dbReference type="GO" id="GO:0004765">
    <property type="term" value="F:shikimate kinase activity"/>
    <property type="evidence" value="ECO:0007669"/>
    <property type="project" value="UniProtKB-UniRule"/>
</dbReference>
<dbReference type="KEGG" id="ocy:OSSY52_17200"/>
<dbReference type="SUPFAM" id="SSF52540">
    <property type="entry name" value="P-loop containing nucleoside triphosphate hydrolases"/>
    <property type="match status" value="1"/>
</dbReference>
<dbReference type="UniPathway" id="UPA00053">
    <property type="reaction ID" value="UER00088"/>
</dbReference>
<dbReference type="GO" id="GO:0009073">
    <property type="term" value="P:aromatic amino acid family biosynthetic process"/>
    <property type="evidence" value="ECO:0007669"/>
    <property type="project" value="UniProtKB-KW"/>
</dbReference>
<feature type="binding site" evidence="11">
    <location>
        <position position="17"/>
    </location>
    <ligand>
        <name>Mg(2+)</name>
        <dbReference type="ChEBI" id="CHEBI:18420"/>
    </ligand>
</feature>
<keyword evidence="9 11" id="KW-0057">Aromatic amino acid biosynthesis</keyword>
<comment type="cofactor">
    <cofactor evidence="11">
        <name>Mg(2+)</name>
        <dbReference type="ChEBI" id="CHEBI:18420"/>
    </cofactor>
    <text evidence="11">Binds 1 Mg(2+) ion per subunit.</text>
</comment>
<dbReference type="PANTHER" id="PTHR21087">
    <property type="entry name" value="SHIKIMATE KINASE"/>
    <property type="match status" value="1"/>
</dbReference>
<name>A0A7G1GC07_9BACT</name>